<keyword evidence="2" id="KW-0472">Membrane</keyword>
<feature type="region of interest" description="Disordered" evidence="1">
    <location>
        <begin position="64"/>
        <end position="85"/>
    </location>
</feature>
<sequence length="335" mass="36357">MLLRDDGMAPSRTRVVNTLIGLLTVAVVGLAVLPWLAPRIQEAVRDKPDSDRVLAAVKEHQAVIDAERTDPEASTGASPPMRAEETIRTERDRLAQMGIRWRDVKSEVKLVKAAFHDNGTVRATTKVTTSMIYGDSSDVVTTEVVPHVLTLTGSDGAGYKVVQDVIIEPELTGSPPDRAHVARAVTAAFGAIALAAMALSWWKRDRTPHMSLIPRVFPWFRFGCAFALAIGLAWMFTVDNAEVEDEFGAGSVLCMRERFSTLEFGYFSHDCVVQSRIDVLAALLTAIAIVLIEYRILLSLEARTDRVSLPGASQNDDSGATPGRGGATVRQKAGC</sequence>
<name>U1S277_9ACTO</name>
<proteinExistence type="predicted"/>
<feature type="transmembrane region" description="Helical" evidence="2">
    <location>
        <begin position="279"/>
        <end position="298"/>
    </location>
</feature>
<accession>U1S277</accession>
<evidence type="ECO:0000256" key="2">
    <source>
        <dbReference type="SAM" id="Phobius"/>
    </source>
</evidence>
<feature type="transmembrane region" description="Helical" evidence="2">
    <location>
        <begin position="219"/>
        <end position="237"/>
    </location>
</feature>
<feature type="region of interest" description="Disordered" evidence="1">
    <location>
        <begin position="311"/>
        <end position="335"/>
    </location>
</feature>
<dbReference type="HOGENOM" id="CLU_828037_0_0_11"/>
<keyword evidence="4" id="KW-1185">Reference proteome</keyword>
<feature type="transmembrane region" description="Helical" evidence="2">
    <location>
        <begin position="15"/>
        <end position="37"/>
    </location>
</feature>
<comment type="caution">
    <text evidence="3">The sequence shown here is derived from an EMBL/GenBank/DDBJ whole genome shotgun (WGS) entry which is preliminary data.</text>
</comment>
<keyword evidence="2" id="KW-0812">Transmembrane</keyword>
<evidence type="ECO:0000313" key="3">
    <source>
        <dbReference type="EMBL" id="ERH24762.1"/>
    </source>
</evidence>
<dbReference type="EMBL" id="AWSE01000050">
    <property type="protein sequence ID" value="ERH24762.1"/>
    <property type="molecule type" value="Genomic_DNA"/>
</dbReference>
<keyword evidence="2" id="KW-1133">Transmembrane helix</keyword>
<evidence type="ECO:0000313" key="4">
    <source>
        <dbReference type="Proteomes" id="UP000016536"/>
    </source>
</evidence>
<dbReference type="PATRIC" id="fig|1321818.3.peg.895"/>
<reference evidence="3 4" key="1">
    <citation type="submission" date="2013-08" db="EMBL/GenBank/DDBJ databases">
        <authorList>
            <person name="Weinstock G."/>
            <person name="Sodergren E."/>
            <person name="Wylie T."/>
            <person name="Fulton L."/>
            <person name="Fulton R."/>
            <person name="Fronick C."/>
            <person name="O'Laughlin M."/>
            <person name="Godfrey J."/>
            <person name="Miner T."/>
            <person name="Herter B."/>
            <person name="Appelbaum E."/>
            <person name="Cordes M."/>
            <person name="Lek S."/>
            <person name="Wollam A."/>
            <person name="Pepin K.H."/>
            <person name="Palsikar V.B."/>
            <person name="Mitreva M."/>
            <person name="Wilson R.K."/>
        </authorList>
    </citation>
    <scope>NUCLEOTIDE SEQUENCE [LARGE SCALE GENOMIC DNA]</scope>
    <source>
        <strain evidence="3 4">F0542</strain>
    </source>
</reference>
<evidence type="ECO:0000256" key="1">
    <source>
        <dbReference type="SAM" id="MobiDB-lite"/>
    </source>
</evidence>
<dbReference type="Proteomes" id="UP000016536">
    <property type="component" value="Unassembled WGS sequence"/>
</dbReference>
<dbReference type="AlphaFoldDB" id="U1S277"/>
<organism evidence="3 4">
    <name type="scientific">Actinomyces johnsonii F0542</name>
    <dbReference type="NCBI Taxonomy" id="1321818"/>
    <lineage>
        <taxon>Bacteria</taxon>
        <taxon>Bacillati</taxon>
        <taxon>Actinomycetota</taxon>
        <taxon>Actinomycetes</taxon>
        <taxon>Actinomycetales</taxon>
        <taxon>Actinomycetaceae</taxon>
        <taxon>Actinomyces</taxon>
    </lineage>
</organism>
<gene>
    <name evidence="3" type="ORF">HMPREF1979_01059</name>
</gene>
<protein>
    <submittedName>
        <fullName evidence="3">Uncharacterized protein</fullName>
    </submittedName>
</protein>